<feature type="transmembrane region" description="Helical" evidence="1">
    <location>
        <begin position="63"/>
        <end position="82"/>
    </location>
</feature>
<keyword evidence="4" id="KW-1185">Reference proteome</keyword>
<proteinExistence type="predicted"/>
<dbReference type="EC" id="1.1.5.-" evidence="3"/>
<evidence type="ECO:0000313" key="4">
    <source>
        <dbReference type="Proteomes" id="UP001339167"/>
    </source>
</evidence>
<evidence type="ECO:0000259" key="2">
    <source>
        <dbReference type="Pfam" id="PF07995"/>
    </source>
</evidence>
<dbReference type="InterPro" id="IPR011041">
    <property type="entry name" value="Quinoprot_gluc/sorb_DH_b-prop"/>
</dbReference>
<dbReference type="InterPro" id="IPR012938">
    <property type="entry name" value="Glc/Sorbosone_DH"/>
</dbReference>
<accession>A0ABU7JDE3</accession>
<dbReference type="SUPFAM" id="SSF50952">
    <property type="entry name" value="Soluble quinoprotein glucose dehydrogenase"/>
    <property type="match status" value="1"/>
</dbReference>
<keyword evidence="1" id="KW-0472">Membrane</keyword>
<reference evidence="3 4" key="1">
    <citation type="submission" date="2023-06" db="EMBL/GenBank/DDBJ databases">
        <title>Alkalimonas sp., MEB004 an alkaliphilic bacterium isolated from Lonar Lake, India.</title>
        <authorList>
            <person name="Joshi A."/>
            <person name="Thite S."/>
        </authorList>
    </citation>
    <scope>NUCLEOTIDE SEQUENCE [LARGE SCALE GENOMIC DNA]</scope>
    <source>
        <strain evidence="3 4">MEB004</strain>
    </source>
</reference>
<dbReference type="Proteomes" id="UP001339167">
    <property type="component" value="Unassembled WGS sequence"/>
</dbReference>
<dbReference type="PANTHER" id="PTHR19328:SF75">
    <property type="entry name" value="ALDOSE SUGAR DEHYDROGENASE YLII"/>
    <property type="match status" value="1"/>
</dbReference>
<dbReference type="Gene3D" id="2.120.10.30">
    <property type="entry name" value="TolB, C-terminal domain"/>
    <property type="match status" value="1"/>
</dbReference>
<evidence type="ECO:0000313" key="3">
    <source>
        <dbReference type="EMBL" id="MEE2023719.1"/>
    </source>
</evidence>
<feature type="transmembrane region" description="Helical" evidence="1">
    <location>
        <begin position="94"/>
        <end position="114"/>
    </location>
</feature>
<dbReference type="InterPro" id="IPR011042">
    <property type="entry name" value="6-blade_b-propeller_TolB-like"/>
</dbReference>
<dbReference type="Pfam" id="PF07995">
    <property type="entry name" value="GSDH"/>
    <property type="match status" value="1"/>
</dbReference>
<feature type="transmembrane region" description="Helical" evidence="1">
    <location>
        <begin position="126"/>
        <end position="148"/>
    </location>
</feature>
<keyword evidence="1" id="KW-1133">Transmembrane helix</keyword>
<dbReference type="RefSeq" id="WP_330087070.1">
    <property type="nucleotide sequence ID" value="NZ_JAUGZK010000003.1"/>
</dbReference>
<comment type="caution">
    <text evidence="3">The sequence shown here is derived from an EMBL/GenBank/DDBJ whole genome shotgun (WGS) entry which is preliminary data.</text>
</comment>
<name>A0ABU7JDE3_9GAMM</name>
<gene>
    <name evidence="3" type="ORF">QWF21_05625</name>
</gene>
<feature type="domain" description="Glucose/Sorbosone dehydrogenase" evidence="2">
    <location>
        <begin position="199"/>
        <end position="529"/>
    </location>
</feature>
<dbReference type="EMBL" id="JAUGZK010000003">
    <property type="protein sequence ID" value="MEE2023719.1"/>
    <property type="molecule type" value="Genomic_DNA"/>
</dbReference>
<dbReference type="GO" id="GO:0016491">
    <property type="term" value="F:oxidoreductase activity"/>
    <property type="evidence" value="ECO:0007669"/>
    <property type="project" value="UniProtKB-KW"/>
</dbReference>
<organism evidence="3 4">
    <name type="scientific">Alkalimonas mucilaginosa</name>
    <dbReference type="NCBI Taxonomy" id="3057676"/>
    <lineage>
        <taxon>Bacteria</taxon>
        <taxon>Pseudomonadati</taxon>
        <taxon>Pseudomonadota</taxon>
        <taxon>Gammaproteobacteria</taxon>
        <taxon>Alkalimonas</taxon>
    </lineage>
</organism>
<protein>
    <submittedName>
        <fullName evidence="3">PQQ-dependent sugar dehydrogenase</fullName>
        <ecNumber evidence="3">1.1.5.-</ecNumber>
    </submittedName>
</protein>
<keyword evidence="1" id="KW-0812">Transmembrane</keyword>
<keyword evidence="3" id="KW-0560">Oxidoreductase</keyword>
<evidence type="ECO:0000256" key="1">
    <source>
        <dbReference type="SAM" id="Phobius"/>
    </source>
</evidence>
<dbReference type="PANTHER" id="PTHR19328">
    <property type="entry name" value="HEDGEHOG-INTERACTING PROTEIN"/>
    <property type="match status" value="1"/>
</dbReference>
<sequence>MLITAKGYKLLLHFIWTLLLAVVLSTLAQTQLNLLALQQLGVVIPASERWATSWHDIRHFAPVYAALLSVSYGISQGVALGLRRFIVLRWQPALFALAAGSGLWCTLLLVNAVAPMPTLIAASRSLMGMLVLLLIAALAGALFGRAVAAKSYLQNSRGGPARPTSTAVWLLPCLLLTVLNTEPASANSDYRVDTVVQGLEHPWSLAFLPGGTMLVTERPGRLRLVHADGRLEPEPIAGLPEVFASGQAGLFEVLPAQDFARSQQIFLSYACGSRRANHSCLASARLDLSRLELTGLTEIFRSYPAKSGNAHYGGRLVWLGDGSIVLSLGDGFDYREEAQRLTSHLGSLVRLWPDGTIPADNPFAAKRGALAEIYSYGHRNVQGLVYDSANNQLLSHEHGPRGGDELNRIEPGRNYGWPVVTQGIDYTGARITPFTAYQGMEPPLLDWTPSIAPSGLALYQGDLFPQWQGDLLVGALAARQVQRVRLTSQGAEVVEVLFTELQVRFRDVRTGPDGAVYLLTDEPQGHLLRVVPAALPAMQ</sequence>